<accession>A0A6J6LBP0</accession>
<organism evidence="1">
    <name type="scientific">freshwater metagenome</name>
    <dbReference type="NCBI Taxonomy" id="449393"/>
    <lineage>
        <taxon>unclassified sequences</taxon>
        <taxon>metagenomes</taxon>
        <taxon>ecological metagenomes</taxon>
    </lineage>
</organism>
<reference evidence="1" key="1">
    <citation type="submission" date="2020-05" db="EMBL/GenBank/DDBJ databases">
        <authorList>
            <person name="Chiriac C."/>
            <person name="Salcher M."/>
            <person name="Ghai R."/>
            <person name="Kavagutti S V."/>
        </authorList>
    </citation>
    <scope>NUCLEOTIDE SEQUENCE</scope>
</reference>
<dbReference type="AlphaFoldDB" id="A0A6J6LBP0"/>
<dbReference type="EMBL" id="CAEZWV010000001">
    <property type="protein sequence ID" value="CAB4659151.1"/>
    <property type="molecule type" value="Genomic_DNA"/>
</dbReference>
<evidence type="ECO:0000313" key="1">
    <source>
        <dbReference type="EMBL" id="CAB4659151.1"/>
    </source>
</evidence>
<protein>
    <submittedName>
        <fullName evidence="1">Unannotated protein</fullName>
    </submittedName>
</protein>
<sequence length="110" mass="11726">MKKFLVRSALVGAIILFAGCGSSASTVSETIVPEADAGFYSSEYPSEVQTTFVNSCVANGGDTTTCQCVFDYIADQVSFERFTAIETEIRDGAGADEFPIFSNAYESCAE</sequence>
<dbReference type="PROSITE" id="PS51257">
    <property type="entry name" value="PROKAR_LIPOPROTEIN"/>
    <property type="match status" value="1"/>
</dbReference>
<proteinExistence type="predicted"/>
<gene>
    <name evidence="1" type="ORF">UFOPK2295_00037</name>
</gene>
<name>A0A6J6LBP0_9ZZZZ</name>